<dbReference type="Proteomes" id="UP001066276">
    <property type="component" value="Chromosome 3_2"/>
</dbReference>
<dbReference type="EMBL" id="JANPWB010000006">
    <property type="protein sequence ID" value="KAJ1178443.1"/>
    <property type="molecule type" value="Genomic_DNA"/>
</dbReference>
<gene>
    <name evidence="1" type="ORF">NDU88_003689</name>
</gene>
<dbReference type="AlphaFoldDB" id="A0AAV7TPB1"/>
<comment type="caution">
    <text evidence="1">The sequence shown here is derived from an EMBL/GenBank/DDBJ whole genome shotgun (WGS) entry which is preliminary data.</text>
</comment>
<organism evidence="1 2">
    <name type="scientific">Pleurodeles waltl</name>
    <name type="common">Iberian ribbed newt</name>
    <dbReference type="NCBI Taxonomy" id="8319"/>
    <lineage>
        <taxon>Eukaryota</taxon>
        <taxon>Metazoa</taxon>
        <taxon>Chordata</taxon>
        <taxon>Craniata</taxon>
        <taxon>Vertebrata</taxon>
        <taxon>Euteleostomi</taxon>
        <taxon>Amphibia</taxon>
        <taxon>Batrachia</taxon>
        <taxon>Caudata</taxon>
        <taxon>Salamandroidea</taxon>
        <taxon>Salamandridae</taxon>
        <taxon>Pleurodelinae</taxon>
        <taxon>Pleurodeles</taxon>
    </lineage>
</organism>
<protein>
    <recommendedName>
        <fullName evidence="3">Secreted protein</fullName>
    </recommendedName>
</protein>
<accession>A0AAV7TPB1</accession>
<keyword evidence="2" id="KW-1185">Reference proteome</keyword>
<evidence type="ECO:0000313" key="1">
    <source>
        <dbReference type="EMBL" id="KAJ1178443.1"/>
    </source>
</evidence>
<evidence type="ECO:0008006" key="3">
    <source>
        <dbReference type="Google" id="ProtNLM"/>
    </source>
</evidence>
<evidence type="ECO:0000313" key="2">
    <source>
        <dbReference type="Proteomes" id="UP001066276"/>
    </source>
</evidence>
<sequence>MRWEVRLAGTGWLSALSGRLDCGASSPPPVCPWGPALQYWCVSWTQEFIFTGFCAQELKADTTRRTRELRTETTRGWSGMEAVETTTEEVQSQASPWMLC</sequence>
<proteinExistence type="predicted"/>
<reference evidence="1" key="1">
    <citation type="journal article" date="2022" name="bioRxiv">
        <title>Sequencing and chromosome-scale assembly of the giantPleurodeles waltlgenome.</title>
        <authorList>
            <person name="Brown T."/>
            <person name="Elewa A."/>
            <person name="Iarovenko S."/>
            <person name="Subramanian E."/>
            <person name="Araus A.J."/>
            <person name="Petzold A."/>
            <person name="Susuki M."/>
            <person name="Suzuki K.-i.T."/>
            <person name="Hayashi T."/>
            <person name="Toyoda A."/>
            <person name="Oliveira C."/>
            <person name="Osipova E."/>
            <person name="Leigh N.D."/>
            <person name="Simon A."/>
            <person name="Yun M.H."/>
        </authorList>
    </citation>
    <scope>NUCLEOTIDE SEQUENCE</scope>
    <source>
        <strain evidence="1">20211129_DDA</strain>
        <tissue evidence="1">Liver</tissue>
    </source>
</reference>
<name>A0AAV7TPB1_PLEWA</name>